<dbReference type="OrthoDB" id="9766638at2"/>
<feature type="transmembrane region" description="Helical" evidence="5">
    <location>
        <begin position="186"/>
        <end position="206"/>
    </location>
</feature>
<evidence type="ECO:0000256" key="4">
    <source>
        <dbReference type="ARBA" id="ARBA00023136"/>
    </source>
</evidence>
<name>A0A0A3B7H9_9PAST</name>
<dbReference type="PANTHER" id="PTHR43826">
    <property type="entry name" value="GLUCOSE-6-PHOSPHATE EXCHANGER SLC37A4"/>
    <property type="match status" value="1"/>
</dbReference>
<sequence length="454" mass="50296">MISLLKSRPGIPVADKNILVEYNRLKWRALFGIFIGYVAYYIVRNNFILSTPYLISEYHFTKSDIGLMSGAMLIIYGLSKGFMSVLADKANPKHFMIFGLVLSAIVNLLMGFSNAFWMFFILVMFNGLFQGMGAGPAYVVLANWFPRKSRGITTALFNISHNVGGGLIAPIAGGAIAYLGTDYWQAANFTIPVIIVFIIAAIFYFFGVGKTYNEGLPALVDILKNEDEELVINKQDTSSLTSWEIFKKYILRDINVWFVSFIDVFTYMIRFGVLTWLPLYLLETKGFTKGEMSIAFAIFEWAAIPSTILAGWITDTYFKGKRMPLAIITLIGVGIAIFAYWGGQDLLTVTIGAGVIGCLIYVPMFLSSLQTIELVPPFAAGSATGLRGLLSYVVGSFSGTALFGILAQKFGWNAGFYLLLFAVFGCIFCCIMTHRGVIKLEHKKAERLNGLNDN</sequence>
<organism evidence="7 8">
    <name type="scientific">Chelonobacter oris</name>
    <dbReference type="NCBI Taxonomy" id="505317"/>
    <lineage>
        <taxon>Bacteria</taxon>
        <taxon>Pseudomonadati</taxon>
        <taxon>Pseudomonadota</taxon>
        <taxon>Gammaproteobacteria</taxon>
        <taxon>Pasteurellales</taxon>
        <taxon>Pasteurellaceae</taxon>
        <taxon>Chelonobacter</taxon>
    </lineage>
</organism>
<dbReference type="Pfam" id="PF07690">
    <property type="entry name" value="MFS_1"/>
    <property type="match status" value="1"/>
</dbReference>
<dbReference type="GO" id="GO:0012505">
    <property type="term" value="C:endomembrane system"/>
    <property type="evidence" value="ECO:0007669"/>
    <property type="project" value="UniProtKB-SubCell"/>
</dbReference>
<evidence type="ECO:0000313" key="7">
    <source>
        <dbReference type="EMBL" id="KGQ69554.1"/>
    </source>
</evidence>
<dbReference type="SUPFAM" id="SSF103473">
    <property type="entry name" value="MFS general substrate transporter"/>
    <property type="match status" value="1"/>
</dbReference>
<feature type="transmembrane region" description="Helical" evidence="5">
    <location>
        <begin position="414"/>
        <end position="434"/>
    </location>
</feature>
<dbReference type="InterPro" id="IPR051337">
    <property type="entry name" value="OPA_Antiporter"/>
</dbReference>
<dbReference type="GO" id="GO:0035435">
    <property type="term" value="P:phosphate ion transmembrane transport"/>
    <property type="evidence" value="ECO:0007669"/>
    <property type="project" value="TreeGrafter"/>
</dbReference>
<dbReference type="STRING" id="505317.OA57_11105"/>
<dbReference type="Gene3D" id="1.20.1250.20">
    <property type="entry name" value="MFS general substrate transporter like domains"/>
    <property type="match status" value="2"/>
</dbReference>
<gene>
    <name evidence="7" type="ORF">OA57_11105</name>
</gene>
<dbReference type="RefSeq" id="WP_034617819.1">
    <property type="nucleotide sequence ID" value="NZ_JSUM01000017.1"/>
</dbReference>
<dbReference type="GO" id="GO:0061513">
    <property type="term" value="F:glucose 6-phosphate:phosphate antiporter activity"/>
    <property type="evidence" value="ECO:0007669"/>
    <property type="project" value="TreeGrafter"/>
</dbReference>
<dbReference type="InterPro" id="IPR000849">
    <property type="entry name" value="Sugar_P_transporter"/>
</dbReference>
<dbReference type="PIRSF" id="PIRSF002808">
    <property type="entry name" value="Hexose_phosphate_transp"/>
    <property type="match status" value="1"/>
</dbReference>
<feature type="transmembrane region" description="Helical" evidence="5">
    <location>
        <begin position="325"/>
        <end position="343"/>
    </location>
</feature>
<keyword evidence="8" id="KW-1185">Reference proteome</keyword>
<dbReference type="CDD" id="cd17345">
    <property type="entry name" value="MFS_GlpT"/>
    <property type="match status" value="1"/>
</dbReference>
<comment type="caution">
    <text evidence="7">The sequence shown here is derived from an EMBL/GenBank/DDBJ whole genome shotgun (WGS) entry which is preliminary data.</text>
</comment>
<feature type="transmembrane region" description="Helical" evidence="5">
    <location>
        <begin position="389"/>
        <end position="408"/>
    </location>
</feature>
<dbReference type="InterPro" id="IPR036259">
    <property type="entry name" value="MFS_trans_sf"/>
</dbReference>
<feature type="transmembrane region" description="Helical" evidence="5">
    <location>
        <begin position="95"/>
        <end position="112"/>
    </location>
</feature>
<proteinExistence type="predicted"/>
<feature type="transmembrane region" description="Helical" evidence="5">
    <location>
        <begin position="63"/>
        <end position="83"/>
    </location>
</feature>
<evidence type="ECO:0000313" key="8">
    <source>
        <dbReference type="Proteomes" id="UP000030380"/>
    </source>
</evidence>
<evidence type="ECO:0000256" key="5">
    <source>
        <dbReference type="SAM" id="Phobius"/>
    </source>
</evidence>
<protein>
    <submittedName>
        <fullName evidence="7">Phosphoglycerate transporter</fullName>
    </submittedName>
</protein>
<dbReference type="InterPro" id="IPR020846">
    <property type="entry name" value="MFS_dom"/>
</dbReference>
<feature type="transmembrane region" description="Helical" evidence="5">
    <location>
        <begin position="118"/>
        <end position="141"/>
    </location>
</feature>
<evidence type="ECO:0000256" key="3">
    <source>
        <dbReference type="ARBA" id="ARBA00022989"/>
    </source>
</evidence>
<dbReference type="PROSITE" id="PS50850">
    <property type="entry name" value="MFS"/>
    <property type="match status" value="1"/>
</dbReference>
<evidence type="ECO:0000259" key="6">
    <source>
        <dbReference type="PROSITE" id="PS50850"/>
    </source>
</evidence>
<dbReference type="AlphaFoldDB" id="A0A0A3B7H9"/>
<feature type="transmembrane region" description="Helical" evidence="5">
    <location>
        <begin position="162"/>
        <end position="180"/>
    </location>
</feature>
<dbReference type="Proteomes" id="UP000030380">
    <property type="component" value="Unassembled WGS sequence"/>
</dbReference>
<dbReference type="InterPro" id="IPR011701">
    <property type="entry name" value="MFS"/>
</dbReference>
<accession>A0A0A3B7H9</accession>
<keyword evidence="4 5" id="KW-0472">Membrane</keyword>
<keyword evidence="3 5" id="KW-1133">Transmembrane helix</keyword>
<feature type="transmembrane region" description="Helical" evidence="5">
    <location>
        <begin position="294"/>
        <end position="313"/>
    </location>
</feature>
<feature type="transmembrane region" description="Helical" evidence="5">
    <location>
        <begin position="349"/>
        <end position="369"/>
    </location>
</feature>
<dbReference type="EMBL" id="JSUM01000017">
    <property type="protein sequence ID" value="KGQ69554.1"/>
    <property type="molecule type" value="Genomic_DNA"/>
</dbReference>
<evidence type="ECO:0000256" key="1">
    <source>
        <dbReference type="ARBA" id="ARBA00004127"/>
    </source>
</evidence>
<evidence type="ECO:0000256" key="2">
    <source>
        <dbReference type="ARBA" id="ARBA00022692"/>
    </source>
</evidence>
<feature type="transmembrane region" description="Helical" evidence="5">
    <location>
        <begin position="256"/>
        <end position="282"/>
    </location>
</feature>
<comment type="subcellular location">
    <subcellularLocation>
        <location evidence="1">Endomembrane system</location>
        <topology evidence="1">Multi-pass membrane protein</topology>
    </subcellularLocation>
</comment>
<feature type="domain" description="Major facilitator superfamily (MFS) profile" evidence="6">
    <location>
        <begin position="25"/>
        <end position="437"/>
    </location>
</feature>
<dbReference type="PANTHER" id="PTHR43826:SF6">
    <property type="entry name" value="GLYCEROL-3-PHOSPHATE TRANSPORTER"/>
    <property type="match status" value="1"/>
</dbReference>
<dbReference type="GO" id="GO:0005886">
    <property type="term" value="C:plasma membrane"/>
    <property type="evidence" value="ECO:0007669"/>
    <property type="project" value="TreeGrafter"/>
</dbReference>
<keyword evidence="2 5" id="KW-0812">Transmembrane</keyword>
<reference evidence="7 8" key="1">
    <citation type="submission" date="2014-11" db="EMBL/GenBank/DDBJ databases">
        <title>Draft genome sequence of Chelonobacter oris 1662T, associated with respiratory disease in Hermann's Tortoises.</title>
        <authorList>
            <person name="Kudirkiene E."/>
            <person name="Hansen M.J."/>
            <person name="Bojesen A.M."/>
        </authorList>
    </citation>
    <scope>NUCLEOTIDE SEQUENCE [LARGE SCALE GENOMIC DNA]</scope>
    <source>
        <strain evidence="7 8">1662</strain>
    </source>
</reference>